<dbReference type="Proteomes" id="UP000054279">
    <property type="component" value="Unassembled WGS sequence"/>
</dbReference>
<feature type="compositionally biased region" description="Basic and acidic residues" evidence="1">
    <location>
        <begin position="47"/>
        <end position="64"/>
    </location>
</feature>
<evidence type="ECO:0000313" key="3">
    <source>
        <dbReference type="Proteomes" id="UP000054279"/>
    </source>
</evidence>
<organism evidence="2 3">
    <name type="scientific">Sphaerobolus stellatus (strain SS14)</name>
    <dbReference type="NCBI Taxonomy" id="990650"/>
    <lineage>
        <taxon>Eukaryota</taxon>
        <taxon>Fungi</taxon>
        <taxon>Dikarya</taxon>
        <taxon>Basidiomycota</taxon>
        <taxon>Agaricomycotina</taxon>
        <taxon>Agaricomycetes</taxon>
        <taxon>Phallomycetidae</taxon>
        <taxon>Geastrales</taxon>
        <taxon>Sphaerobolaceae</taxon>
        <taxon>Sphaerobolus</taxon>
    </lineage>
</organism>
<feature type="compositionally biased region" description="Basic and acidic residues" evidence="1">
    <location>
        <begin position="1"/>
        <end position="11"/>
    </location>
</feature>
<dbReference type="EMBL" id="KN837214">
    <property type="protein sequence ID" value="KIJ33320.1"/>
    <property type="molecule type" value="Genomic_DNA"/>
</dbReference>
<sequence>MAQDNGSRDVDSVVEGDDDEYRDDSAKKAKKVKKKVAKKTVVNVKVAKVDVRMAEDKDQAHGESEYEDEEEDANVQVDDKSNEKVEDEEQLGDKHEQERVDGHEQDIEHEQTDEVAQGNEHEQDEEHADDHHGSKTRRTLKTPGIMKYNDHGKHLFDTELQQHLDGMILLVLWMGILILPPSFHYLRKLDQLPKTLPLTAGDSSSQSDASTGVQPHNIVLPGDKSVCRTTLDDTSALEQQHISDKKFNSYSGADLQESNGSLHNSTLQDSVSTMDPTAVASFEECRTNSHVAPMMAVRGRP</sequence>
<evidence type="ECO:0000256" key="1">
    <source>
        <dbReference type="SAM" id="MobiDB-lite"/>
    </source>
</evidence>
<gene>
    <name evidence="2" type="ORF">M422DRAFT_264707</name>
</gene>
<name>A0A0C9V7B4_SPHS4</name>
<evidence type="ECO:0000313" key="2">
    <source>
        <dbReference type="EMBL" id="KIJ33320.1"/>
    </source>
</evidence>
<keyword evidence="3" id="KW-1185">Reference proteome</keyword>
<feature type="region of interest" description="Disordered" evidence="1">
    <location>
        <begin position="1"/>
        <end position="139"/>
    </location>
</feature>
<feature type="compositionally biased region" description="Basic residues" evidence="1">
    <location>
        <begin position="28"/>
        <end position="38"/>
    </location>
</feature>
<proteinExistence type="predicted"/>
<dbReference type="HOGENOM" id="CLU_052864_0_0_1"/>
<accession>A0A0C9V7B4</accession>
<feature type="compositionally biased region" description="Acidic residues" evidence="1">
    <location>
        <begin position="12"/>
        <end position="22"/>
    </location>
</feature>
<reference evidence="2 3" key="1">
    <citation type="submission" date="2014-06" db="EMBL/GenBank/DDBJ databases">
        <title>Evolutionary Origins and Diversification of the Mycorrhizal Mutualists.</title>
        <authorList>
            <consortium name="DOE Joint Genome Institute"/>
            <consortium name="Mycorrhizal Genomics Consortium"/>
            <person name="Kohler A."/>
            <person name="Kuo A."/>
            <person name="Nagy L.G."/>
            <person name="Floudas D."/>
            <person name="Copeland A."/>
            <person name="Barry K.W."/>
            <person name="Cichocki N."/>
            <person name="Veneault-Fourrey C."/>
            <person name="LaButti K."/>
            <person name="Lindquist E.A."/>
            <person name="Lipzen A."/>
            <person name="Lundell T."/>
            <person name="Morin E."/>
            <person name="Murat C."/>
            <person name="Riley R."/>
            <person name="Ohm R."/>
            <person name="Sun H."/>
            <person name="Tunlid A."/>
            <person name="Henrissat B."/>
            <person name="Grigoriev I.V."/>
            <person name="Hibbett D.S."/>
            <person name="Martin F."/>
        </authorList>
    </citation>
    <scope>NUCLEOTIDE SEQUENCE [LARGE SCALE GENOMIC DNA]</scope>
    <source>
        <strain evidence="2 3">SS14</strain>
    </source>
</reference>
<protein>
    <submittedName>
        <fullName evidence="2">Uncharacterized protein</fullName>
    </submittedName>
</protein>
<feature type="compositionally biased region" description="Basic and acidic residues" evidence="1">
    <location>
        <begin position="91"/>
        <end position="112"/>
    </location>
</feature>
<dbReference type="AlphaFoldDB" id="A0A0C9V7B4"/>